<evidence type="ECO:0000313" key="3">
    <source>
        <dbReference type="Proteomes" id="UP000619293"/>
    </source>
</evidence>
<keyword evidence="1" id="KW-0732">Signal</keyword>
<keyword evidence="3" id="KW-1185">Reference proteome</keyword>
<dbReference type="Proteomes" id="UP000619293">
    <property type="component" value="Unassembled WGS sequence"/>
</dbReference>
<evidence type="ECO:0000256" key="1">
    <source>
        <dbReference type="SAM" id="SignalP"/>
    </source>
</evidence>
<feature type="signal peptide" evidence="1">
    <location>
        <begin position="1"/>
        <end position="26"/>
    </location>
</feature>
<name>A0A8J3K5D2_9ACTN</name>
<evidence type="ECO:0008006" key="4">
    <source>
        <dbReference type="Google" id="ProtNLM"/>
    </source>
</evidence>
<proteinExistence type="predicted"/>
<protein>
    <recommendedName>
        <fullName evidence="4">ATP/GTP-binding protein</fullName>
    </recommendedName>
</protein>
<evidence type="ECO:0000313" key="2">
    <source>
        <dbReference type="EMBL" id="GIF89779.1"/>
    </source>
</evidence>
<organism evidence="2 3">
    <name type="scientific">Catellatospora chokoriensis</name>
    <dbReference type="NCBI Taxonomy" id="310353"/>
    <lineage>
        <taxon>Bacteria</taxon>
        <taxon>Bacillati</taxon>
        <taxon>Actinomycetota</taxon>
        <taxon>Actinomycetes</taxon>
        <taxon>Micromonosporales</taxon>
        <taxon>Micromonosporaceae</taxon>
        <taxon>Catellatospora</taxon>
    </lineage>
</organism>
<comment type="caution">
    <text evidence="2">The sequence shown here is derived from an EMBL/GenBank/DDBJ whole genome shotgun (WGS) entry which is preliminary data.</text>
</comment>
<feature type="chain" id="PRO_5035227661" description="ATP/GTP-binding protein" evidence="1">
    <location>
        <begin position="27"/>
        <end position="285"/>
    </location>
</feature>
<dbReference type="RefSeq" id="WP_239120586.1">
    <property type="nucleotide sequence ID" value="NZ_BAAALB010000008.1"/>
</dbReference>
<sequence length="285" mass="29832">MQTIRAALVATLALVTLLLTAPAAHADNWGDTNCEQAPNSAACEVVVTYTGGDNTTSGGNGTIVCRVAGEVVDCHNAWGWLGSGGCYYGKDGYNHLPDHYYIKTCYDPATGDWRTLGTVYLAQTPSALAAITRRATDRLALPTPAIATSPDLNTPQIVHLPTWLWIEPGWWTARTATASVPGITITARAEPVTITWHTGDGKTVICANAGTAWTAVSAPDAKSPTCGHTYTSTSEAAPGGIFTLSAVATWRISWSGAGMSGTEPSLITTTAAGIRVTEVRALIRA</sequence>
<dbReference type="AlphaFoldDB" id="A0A8J3K5D2"/>
<gene>
    <name evidence="2" type="ORF">Cch02nite_32230</name>
</gene>
<accession>A0A8J3K5D2</accession>
<dbReference type="EMBL" id="BONG01000018">
    <property type="protein sequence ID" value="GIF89779.1"/>
    <property type="molecule type" value="Genomic_DNA"/>
</dbReference>
<reference evidence="2 3" key="1">
    <citation type="submission" date="2021-01" db="EMBL/GenBank/DDBJ databases">
        <title>Whole genome shotgun sequence of Catellatospora chokoriensis NBRC 107358.</title>
        <authorList>
            <person name="Komaki H."/>
            <person name="Tamura T."/>
        </authorList>
    </citation>
    <scope>NUCLEOTIDE SEQUENCE [LARGE SCALE GENOMIC DNA]</scope>
    <source>
        <strain evidence="2 3">NBRC 107358</strain>
    </source>
</reference>